<reference evidence="2 3" key="1">
    <citation type="submission" date="2020-10" db="EMBL/GenBank/DDBJ databases">
        <title>Sequencing the genomes of 1000 actinobacteria strains.</title>
        <authorList>
            <person name="Klenk H.-P."/>
        </authorList>
    </citation>
    <scope>NUCLEOTIDE SEQUENCE [LARGE SCALE GENOMIC DNA]</scope>
    <source>
        <strain evidence="2 3">DSM 43748</strain>
    </source>
</reference>
<name>A0ABR9KNS5_9ACTN</name>
<organism evidence="2 3">
    <name type="scientific">Nonomuraea africana</name>
    <dbReference type="NCBI Taxonomy" id="46171"/>
    <lineage>
        <taxon>Bacteria</taxon>
        <taxon>Bacillati</taxon>
        <taxon>Actinomycetota</taxon>
        <taxon>Actinomycetes</taxon>
        <taxon>Streptosporangiales</taxon>
        <taxon>Streptosporangiaceae</taxon>
        <taxon>Nonomuraea</taxon>
    </lineage>
</organism>
<sequence length="100" mass="11437">MKITLTAMLAAASLLLISVPGASAAPASSAARPWCNEKHPSTSRYYYQHKNHWDCVGEHLTCSKKQRGDYGYSMDHAPHSRKLRCVFWSDAYRWKPVRKR</sequence>
<evidence type="ECO:0000256" key="1">
    <source>
        <dbReference type="SAM" id="SignalP"/>
    </source>
</evidence>
<keyword evidence="3" id="KW-1185">Reference proteome</keyword>
<feature type="chain" id="PRO_5046266869" evidence="1">
    <location>
        <begin position="25"/>
        <end position="100"/>
    </location>
</feature>
<evidence type="ECO:0000313" key="2">
    <source>
        <dbReference type="EMBL" id="MBE1563662.1"/>
    </source>
</evidence>
<protein>
    <submittedName>
        <fullName evidence="2">Uncharacterized protein</fullName>
    </submittedName>
</protein>
<proteinExistence type="predicted"/>
<dbReference type="Proteomes" id="UP000661607">
    <property type="component" value="Unassembled WGS sequence"/>
</dbReference>
<evidence type="ECO:0000313" key="3">
    <source>
        <dbReference type="Proteomes" id="UP000661607"/>
    </source>
</evidence>
<gene>
    <name evidence="2" type="ORF">H4W81_006441</name>
</gene>
<feature type="signal peptide" evidence="1">
    <location>
        <begin position="1"/>
        <end position="24"/>
    </location>
</feature>
<keyword evidence="1" id="KW-0732">Signal</keyword>
<comment type="caution">
    <text evidence="2">The sequence shown here is derived from an EMBL/GenBank/DDBJ whole genome shotgun (WGS) entry which is preliminary data.</text>
</comment>
<dbReference type="EMBL" id="JADBEF010000001">
    <property type="protein sequence ID" value="MBE1563662.1"/>
    <property type="molecule type" value="Genomic_DNA"/>
</dbReference>
<accession>A0ABR9KNS5</accession>